<keyword evidence="3" id="KW-0472">Membrane</keyword>
<dbReference type="Proteomes" id="UP000469185">
    <property type="component" value="Unassembled WGS sequence"/>
</dbReference>
<reference evidence="4 5" key="1">
    <citation type="submission" date="2020-02" db="EMBL/GenBank/DDBJ databases">
        <authorList>
            <person name="Li X.-J."/>
            <person name="Feng X.-M."/>
        </authorList>
    </citation>
    <scope>NUCLEOTIDE SEQUENCE [LARGE SCALE GENOMIC DNA]</scope>
    <source>
        <strain evidence="4 5">CGMCC 4.7225</strain>
    </source>
</reference>
<dbReference type="GO" id="GO:0016787">
    <property type="term" value="F:hydrolase activity"/>
    <property type="evidence" value="ECO:0007669"/>
    <property type="project" value="UniProtKB-KW"/>
</dbReference>
<feature type="transmembrane region" description="Helical" evidence="3">
    <location>
        <begin position="16"/>
        <end position="40"/>
    </location>
</feature>
<gene>
    <name evidence="4" type="ORF">G1H11_24100</name>
</gene>
<organism evidence="4 5">
    <name type="scientific">Phytoactinopolyspora alkaliphila</name>
    <dbReference type="NCBI Taxonomy" id="1783498"/>
    <lineage>
        <taxon>Bacteria</taxon>
        <taxon>Bacillati</taxon>
        <taxon>Actinomycetota</taxon>
        <taxon>Actinomycetes</taxon>
        <taxon>Jiangellales</taxon>
        <taxon>Jiangellaceae</taxon>
        <taxon>Phytoactinopolyspora</taxon>
    </lineage>
</organism>
<feature type="compositionally biased region" description="Basic and acidic residues" evidence="2">
    <location>
        <begin position="50"/>
        <end position="64"/>
    </location>
</feature>
<dbReference type="CDD" id="cd05829">
    <property type="entry name" value="Sortase_F"/>
    <property type="match status" value="1"/>
</dbReference>
<keyword evidence="1" id="KW-0378">Hydrolase</keyword>
<evidence type="ECO:0000256" key="1">
    <source>
        <dbReference type="ARBA" id="ARBA00022801"/>
    </source>
</evidence>
<dbReference type="EMBL" id="JAAGOB010000020">
    <property type="protein sequence ID" value="NED98387.1"/>
    <property type="molecule type" value="Genomic_DNA"/>
</dbReference>
<keyword evidence="3" id="KW-1133">Transmembrane helix</keyword>
<sequence>MAEWVPRHRRRAPGGVVLYVVLGAALVLVAGAAWAVGALLSGGDSSSLLSRDRDDVPVEARPDTVDDEADDDEEGYRIWIPAISVTAGLVGIDSDDERVLLPPEDPAQAGWWAPGAAPGADAGTVLVVGHSAESGDAVFNHAGELSEDDLIVIGDAEPFAYRVLSVEVIRRDELPGRSAKLFTQDGPHRLVLVTCEGWSGEDFDANVVVTAEPAR</sequence>
<evidence type="ECO:0000313" key="4">
    <source>
        <dbReference type="EMBL" id="NED98387.1"/>
    </source>
</evidence>
<protein>
    <submittedName>
        <fullName evidence="4">Class F sortase</fullName>
    </submittedName>
</protein>
<dbReference type="InterPro" id="IPR005754">
    <property type="entry name" value="Sortase"/>
</dbReference>
<name>A0A6N9YTX4_9ACTN</name>
<dbReference type="SUPFAM" id="SSF63817">
    <property type="entry name" value="Sortase"/>
    <property type="match status" value="1"/>
</dbReference>
<dbReference type="AlphaFoldDB" id="A0A6N9YTX4"/>
<feature type="region of interest" description="Disordered" evidence="2">
    <location>
        <begin position="45"/>
        <end position="71"/>
    </location>
</feature>
<proteinExistence type="predicted"/>
<accession>A0A6N9YTX4</accession>
<evidence type="ECO:0000256" key="3">
    <source>
        <dbReference type="SAM" id="Phobius"/>
    </source>
</evidence>
<keyword evidence="3" id="KW-0812">Transmembrane</keyword>
<dbReference type="InterPro" id="IPR023365">
    <property type="entry name" value="Sortase_dom-sf"/>
</dbReference>
<dbReference type="RefSeq" id="WP_163821183.1">
    <property type="nucleotide sequence ID" value="NZ_JAAGOB010000020.1"/>
</dbReference>
<evidence type="ECO:0000313" key="5">
    <source>
        <dbReference type="Proteomes" id="UP000469185"/>
    </source>
</evidence>
<evidence type="ECO:0000256" key="2">
    <source>
        <dbReference type="SAM" id="MobiDB-lite"/>
    </source>
</evidence>
<comment type="caution">
    <text evidence="4">The sequence shown here is derived from an EMBL/GenBank/DDBJ whole genome shotgun (WGS) entry which is preliminary data.</text>
</comment>
<dbReference type="InterPro" id="IPR042001">
    <property type="entry name" value="Sortase_F"/>
</dbReference>
<dbReference type="Pfam" id="PF04203">
    <property type="entry name" value="Sortase"/>
    <property type="match status" value="1"/>
</dbReference>
<keyword evidence="5" id="KW-1185">Reference proteome</keyword>
<dbReference type="Gene3D" id="2.40.260.10">
    <property type="entry name" value="Sortase"/>
    <property type="match status" value="1"/>
</dbReference>